<keyword evidence="3" id="KW-0560">Oxidoreductase</keyword>
<name>A0A511KHX8_RHOTO</name>
<dbReference type="Pfam" id="PF01031">
    <property type="entry name" value="Dynamin_M"/>
    <property type="match status" value="1"/>
</dbReference>
<sequence>MAVPLPIPTTPLSSLLNLDDFERSAEATLKPKSWAYYASAADDGWTAEQSKAIWQYVRFRPRVLRDVGNHVDMRVQIAGIESRLPFMVSPAAMGKLAHKDGELCIVKGAGRVGIPYAPSNHASVSHHHLASAALPSQPLFFQLYVHRERWRSEKQLAEAKELGHKAVIVTVDVAVPGNRELDLRTGLDENTVLLANPGIEVGKKAFAMATTSATIDASLSWKDLDWVKKASGGLAVLVKGIHTVEDAILAEQYGADGIFLSNHGGRQVNTASTPLEVLLEIRQSAPHLLASPFRFTVILDGGLRRGTDIVKALCLGAHACSLGRPFMYSLVYGEDGVEKVARVLEEEVVRCSTMTVNGKAPAPNGISASAYSDKRRQLVSLVDSLRSAGASTEIDLPRIADIGNQSAGKSSLVEAIGGIKVPRDAGTCTRCPMEIRLRSSPGEWTCRVFLRFETDVSGRAIESVREVPFGDAVTDPNAVEAILRRAQLAILNPQNFDKKFFLNLSDDEVMQAKSDPAAAGLEKQLSFSQNLICIDVTGPVTDLAFLDLPGIISNSDEPDDITLIENMVRQSITGNCLILLTITIRDDFQNQKAVLLAKEADPEGKRTIGVLTKPDTLQTGEHPSWLDLLENRRHHLTNGYFVTKQPAPEDLKKNLTYKKAREAEKQFFATSQPWKSLEAGTQRHLGTDHLTSFLSDRLGRYIAEKLPKIQVDLAASIAQVTAAIDALPPPPSSDPTTEICTRIAAVQHNLDQLVQGSSALAHLIQAKNREDRRFMNALRATKPLFIPFEANEEDEIKTWESKAVSSSADNLPAPTTPLRMTPDQLRAHIQESFCSLSIIISDTVEYMRTPVSKSVNQLVEQHFGASLNEELRSIASMTTAEVLEGLFVRAAARLDENLKLDRIPYTQNEHYFVSTRDAVLAKLRSARASKNGGGKIVQTADGRESAYTVSIALAQLSAMGFQGLKEEDLEKLLPADPYETELEAAAQASAYWTVAYKRTIDNVPLIIDASVIRPLPHAISEALHGRLLSGGSQELERLVAESPELAEQRVELNLRKKRLDEVKKVLFAYGR</sequence>
<evidence type="ECO:0000256" key="1">
    <source>
        <dbReference type="ARBA" id="ARBA00001917"/>
    </source>
</evidence>
<dbReference type="PROSITE" id="PS00557">
    <property type="entry name" value="FMN_HYDROXY_ACID_DH_1"/>
    <property type="match status" value="1"/>
</dbReference>
<dbReference type="Pfam" id="PF01070">
    <property type="entry name" value="FMN_dh"/>
    <property type="match status" value="1"/>
</dbReference>
<protein>
    <submittedName>
        <fullName evidence="8">Dynamin related GTPase</fullName>
    </submittedName>
</protein>
<dbReference type="SMART" id="SM00053">
    <property type="entry name" value="DYNc"/>
    <property type="match status" value="1"/>
</dbReference>
<comment type="cofactor">
    <cofactor evidence="1">
        <name>FMN</name>
        <dbReference type="ChEBI" id="CHEBI:58210"/>
    </cofactor>
</comment>
<dbReference type="InterPro" id="IPR027417">
    <property type="entry name" value="P-loop_NTPase"/>
</dbReference>
<dbReference type="AlphaFoldDB" id="A0A511KHX8"/>
<dbReference type="InterPro" id="IPR013785">
    <property type="entry name" value="Aldolase_TIM"/>
</dbReference>
<keyword evidence="4" id="KW-0342">GTP-binding</keyword>
<dbReference type="InterPro" id="IPR003130">
    <property type="entry name" value="GED"/>
</dbReference>
<dbReference type="InterPro" id="IPR000375">
    <property type="entry name" value="Dynamin_stalk"/>
</dbReference>
<dbReference type="InterPro" id="IPR000262">
    <property type="entry name" value="FMN-dep_DH"/>
</dbReference>
<dbReference type="Gene3D" id="3.20.20.70">
    <property type="entry name" value="Aldolase class I"/>
    <property type="match status" value="1"/>
</dbReference>
<evidence type="ECO:0000259" key="6">
    <source>
        <dbReference type="PROSITE" id="PS51388"/>
    </source>
</evidence>
<feature type="domain" description="GED" evidence="6">
    <location>
        <begin position="981"/>
        <end position="1071"/>
    </location>
</feature>
<dbReference type="GO" id="GO:0016491">
    <property type="term" value="F:oxidoreductase activity"/>
    <property type="evidence" value="ECO:0007669"/>
    <property type="project" value="UniProtKB-KW"/>
</dbReference>
<evidence type="ECO:0000313" key="8">
    <source>
        <dbReference type="EMBL" id="GEM09973.1"/>
    </source>
</evidence>
<dbReference type="GO" id="GO:0005525">
    <property type="term" value="F:GTP binding"/>
    <property type="evidence" value="ECO:0007669"/>
    <property type="project" value="InterPro"/>
</dbReference>
<dbReference type="SUPFAM" id="SSF52540">
    <property type="entry name" value="P-loop containing nucleoside triphosphate hydrolases"/>
    <property type="match status" value="1"/>
</dbReference>
<comment type="caution">
    <text evidence="8">The sequence shown here is derived from an EMBL/GenBank/DDBJ whole genome shotgun (WGS) entry which is preliminary data.</text>
</comment>
<dbReference type="PROSITE" id="PS51388">
    <property type="entry name" value="GED"/>
    <property type="match status" value="1"/>
</dbReference>
<evidence type="ECO:0000256" key="3">
    <source>
        <dbReference type="ARBA" id="ARBA00023002"/>
    </source>
</evidence>
<dbReference type="Proteomes" id="UP000321518">
    <property type="component" value="Unassembled WGS sequence"/>
</dbReference>
<accession>A0A511KHX8</accession>
<dbReference type="PANTHER" id="PTHR10578">
    <property type="entry name" value="S -2-HYDROXY-ACID OXIDASE-RELATED"/>
    <property type="match status" value="1"/>
</dbReference>
<evidence type="ECO:0000256" key="4">
    <source>
        <dbReference type="ARBA" id="ARBA00023134"/>
    </source>
</evidence>
<dbReference type="PANTHER" id="PTHR10578:SF104">
    <property type="entry name" value="CYTOCHROME B2, MITOCHONDRIAL-RELATED"/>
    <property type="match status" value="1"/>
</dbReference>
<dbReference type="Pfam" id="PF00350">
    <property type="entry name" value="Dynamin_N"/>
    <property type="match status" value="1"/>
</dbReference>
<evidence type="ECO:0000259" key="5">
    <source>
        <dbReference type="PROSITE" id="PS51349"/>
    </source>
</evidence>
<dbReference type="Gene3D" id="1.20.120.1240">
    <property type="entry name" value="Dynamin, middle domain"/>
    <property type="match status" value="1"/>
</dbReference>
<dbReference type="PROSITE" id="PS51718">
    <property type="entry name" value="G_DYNAMIN_2"/>
    <property type="match status" value="1"/>
</dbReference>
<evidence type="ECO:0000256" key="2">
    <source>
        <dbReference type="ARBA" id="ARBA00022741"/>
    </source>
</evidence>
<dbReference type="OrthoDB" id="5061070at2759"/>
<dbReference type="CDD" id="cd08771">
    <property type="entry name" value="DLP_1"/>
    <property type="match status" value="1"/>
</dbReference>
<dbReference type="PRINTS" id="PR00195">
    <property type="entry name" value="DYNAMIN"/>
</dbReference>
<dbReference type="InterPro" id="IPR022812">
    <property type="entry name" value="Dynamin"/>
</dbReference>
<dbReference type="InterPro" id="IPR037396">
    <property type="entry name" value="FMN_HAD"/>
</dbReference>
<dbReference type="InterPro" id="IPR020850">
    <property type="entry name" value="GED_dom"/>
</dbReference>
<evidence type="ECO:0000259" key="7">
    <source>
        <dbReference type="PROSITE" id="PS51718"/>
    </source>
</evidence>
<feature type="domain" description="Dynamin-type G" evidence="7">
    <location>
        <begin position="393"/>
        <end position="707"/>
    </location>
</feature>
<reference evidence="8 9" key="1">
    <citation type="submission" date="2019-07" db="EMBL/GenBank/DDBJ databases">
        <title>Rhodotorula toruloides NBRC10032 genome sequencing.</title>
        <authorList>
            <person name="Shida Y."/>
            <person name="Takaku H."/>
            <person name="Ogasawara W."/>
            <person name="Mori K."/>
        </authorList>
    </citation>
    <scope>NUCLEOTIDE SEQUENCE [LARGE SCALE GENOMIC DNA]</scope>
    <source>
        <strain evidence="8 9">NBRC10032</strain>
    </source>
</reference>
<dbReference type="InterPro" id="IPR008259">
    <property type="entry name" value="FMN_hydac_DH_AS"/>
</dbReference>
<dbReference type="GO" id="GO:0003924">
    <property type="term" value="F:GTPase activity"/>
    <property type="evidence" value="ECO:0007669"/>
    <property type="project" value="InterPro"/>
</dbReference>
<gene>
    <name evidence="8" type="ORF">Rt10032_c09g3990</name>
</gene>
<organism evidence="8 9">
    <name type="scientific">Rhodotorula toruloides</name>
    <name type="common">Yeast</name>
    <name type="synonym">Rhodosporidium toruloides</name>
    <dbReference type="NCBI Taxonomy" id="5286"/>
    <lineage>
        <taxon>Eukaryota</taxon>
        <taxon>Fungi</taxon>
        <taxon>Dikarya</taxon>
        <taxon>Basidiomycota</taxon>
        <taxon>Pucciniomycotina</taxon>
        <taxon>Microbotryomycetes</taxon>
        <taxon>Sporidiobolales</taxon>
        <taxon>Sporidiobolaceae</taxon>
        <taxon>Rhodotorula</taxon>
    </lineage>
</organism>
<dbReference type="InterPro" id="IPR001401">
    <property type="entry name" value="Dynamin_GTPase"/>
</dbReference>
<dbReference type="InterPro" id="IPR030381">
    <property type="entry name" value="G_DYNAMIN_dom"/>
</dbReference>
<dbReference type="PROSITE" id="PS51349">
    <property type="entry name" value="FMN_HYDROXY_ACID_DH_2"/>
    <property type="match status" value="1"/>
</dbReference>
<feature type="domain" description="FMN hydroxy acid dehydrogenase" evidence="5">
    <location>
        <begin position="10"/>
        <end position="373"/>
    </location>
</feature>
<evidence type="ECO:0000313" key="9">
    <source>
        <dbReference type="Proteomes" id="UP000321518"/>
    </source>
</evidence>
<dbReference type="EMBL" id="BJWK01000009">
    <property type="protein sequence ID" value="GEM09973.1"/>
    <property type="molecule type" value="Genomic_DNA"/>
</dbReference>
<dbReference type="InterPro" id="IPR045063">
    <property type="entry name" value="Dynamin_N"/>
</dbReference>
<proteinExistence type="predicted"/>
<dbReference type="Gene3D" id="3.40.50.300">
    <property type="entry name" value="P-loop containing nucleotide triphosphate hydrolases"/>
    <property type="match status" value="1"/>
</dbReference>
<dbReference type="SUPFAM" id="SSF51395">
    <property type="entry name" value="FMN-linked oxidoreductases"/>
    <property type="match status" value="1"/>
</dbReference>
<dbReference type="Pfam" id="PF02212">
    <property type="entry name" value="GED"/>
    <property type="match status" value="1"/>
</dbReference>
<keyword evidence="2" id="KW-0547">Nucleotide-binding</keyword>